<accession>A0A0S4U287</accession>
<reference evidence="1" key="1">
    <citation type="submission" date="2015-10" db="EMBL/GenBank/DDBJ databases">
        <authorList>
            <person name="Gilbert D.G."/>
        </authorList>
    </citation>
    <scope>NUCLEOTIDE SEQUENCE</scope>
    <source>
        <strain evidence="1">Phyl III-seqv23</strain>
    </source>
</reference>
<organism evidence="1">
    <name type="scientific">Ralstonia solanacearum</name>
    <name type="common">Pseudomonas solanacearum</name>
    <dbReference type="NCBI Taxonomy" id="305"/>
    <lineage>
        <taxon>Bacteria</taxon>
        <taxon>Pseudomonadati</taxon>
        <taxon>Pseudomonadota</taxon>
        <taxon>Betaproteobacteria</taxon>
        <taxon>Burkholderiales</taxon>
        <taxon>Burkholderiaceae</taxon>
        <taxon>Ralstonia</taxon>
        <taxon>Ralstonia solanacearum species complex</taxon>
    </lineage>
</organism>
<dbReference type="EMBL" id="LN899821">
    <property type="protein sequence ID" value="CUV16085.1"/>
    <property type="molecule type" value="Genomic_DNA"/>
</dbReference>
<proteinExistence type="predicted"/>
<gene>
    <name evidence="1" type="ORF">PSS4_v1_30030</name>
</gene>
<name>A0A0S4U287_RALSL</name>
<protein>
    <submittedName>
        <fullName evidence="1">Uncharacterized protein</fullName>
    </submittedName>
</protein>
<dbReference type="AlphaFoldDB" id="A0A0S4U287"/>
<sequence>MSVLLRIALGFSTEQHVQLT</sequence>
<evidence type="ECO:0000313" key="1">
    <source>
        <dbReference type="EMBL" id="CUV16085.1"/>
    </source>
</evidence>